<sequence>MEFKVTPPSRSVLAIFSCCVCFSSLVTRSQAQATTDPSEVIALNSIFRQWDVPPWWNISGELCSGAAIDKTDFDDPDFSPAIRCDCEYNSGTTCHITHLNLANNYFTGPLPAFLGSLSSMKYLSFAANAFSGTIPKELGNLTDLLTL</sequence>
<feature type="signal peptide" evidence="1">
    <location>
        <begin position="1"/>
        <end position="31"/>
    </location>
</feature>
<evidence type="ECO:0000313" key="2">
    <source>
        <dbReference type="EMBL" id="KAF8408708.1"/>
    </source>
</evidence>
<dbReference type="SUPFAM" id="SSF52058">
    <property type="entry name" value="L domain-like"/>
    <property type="match status" value="1"/>
</dbReference>
<dbReference type="PANTHER" id="PTHR48057:SF7">
    <property type="entry name" value="LEUCINE-RICH REPEAT SERINE_THREONINE-PROTEIN KINASE 1"/>
    <property type="match status" value="1"/>
</dbReference>
<dbReference type="Pfam" id="PF00560">
    <property type="entry name" value="LRR_1"/>
    <property type="match status" value="2"/>
</dbReference>
<proteinExistence type="predicted"/>
<accession>A0A835DLP1</accession>
<dbReference type="OrthoDB" id="1926794at2759"/>
<dbReference type="InterPro" id="IPR001611">
    <property type="entry name" value="Leu-rich_rpt"/>
</dbReference>
<dbReference type="InterPro" id="IPR032675">
    <property type="entry name" value="LRR_dom_sf"/>
</dbReference>
<keyword evidence="1" id="KW-0732">Signal</keyword>
<protein>
    <submittedName>
        <fullName evidence="2">Uncharacterized protein</fullName>
    </submittedName>
</protein>
<gene>
    <name evidence="2" type="ORF">HHK36_004772</name>
</gene>
<dbReference type="PANTHER" id="PTHR48057">
    <property type="entry name" value="LEUCINE-RICH REPEAT SERINE/THREONINE-PROTEIN KINASE 1"/>
    <property type="match status" value="1"/>
</dbReference>
<reference evidence="2 3" key="1">
    <citation type="submission" date="2020-04" db="EMBL/GenBank/DDBJ databases">
        <title>Plant Genome Project.</title>
        <authorList>
            <person name="Zhang R.-G."/>
        </authorList>
    </citation>
    <scope>NUCLEOTIDE SEQUENCE [LARGE SCALE GENOMIC DNA]</scope>
    <source>
        <strain evidence="2">YNK0</strain>
        <tissue evidence="2">Leaf</tissue>
    </source>
</reference>
<keyword evidence="3" id="KW-1185">Reference proteome</keyword>
<evidence type="ECO:0000313" key="3">
    <source>
        <dbReference type="Proteomes" id="UP000655225"/>
    </source>
</evidence>
<name>A0A835DLP1_TETSI</name>
<organism evidence="2 3">
    <name type="scientific">Tetracentron sinense</name>
    <name type="common">Spur-leaf</name>
    <dbReference type="NCBI Taxonomy" id="13715"/>
    <lineage>
        <taxon>Eukaryota</taxon>
        <taxon>Viridiplantae</taxon>
        <taxon>Streptophyta</taxon>
        <taxon>Embryophyta</taxon>
        <taxon>Tracheophyta</taxon>
        <taxon>Spermatophyta</taxon>
        <taxon>Magnoliopsida</taxon>
        <taxon>Trochodendrales</taxon>
        <taxon>Trochodendraceae</taxon>
        <taxon>Tetracentron</taxon>
    </lineage>
</organism>
<dbReference type="Gene3D" id="3.80.10.10">
    <property type="entry name" value="Ribonuclease Inhibitor"/>
    <property type="match status" value="1"/>
</dbReference>
<comment type="caution">
    <text evidence="2">The sequence shown here is derived from an EMBL/GenBank/DDBJ whole genome shotgun (WGS) entry which is preliminary data.</text>
</comment>
<dbReference type="InterPro" id="IPR052595">
    <property type="entry name" value="LRRC69/RLP"/>
</dbReference>
<dbReference type="Proteomes" id="UP000655225">
    <property type="component" value="Unassembled WGS sequence"/>
</dbReference>
<dbReference type="EMBL" id="JABCRI010000003">
    <property type="protein sequence ID" value="KAF8408708.1"/>
    <property type="molecule type" value="Genomic_DNA"/>
</dbReference>
<dbReference type="AlphaFoldDB" id="A0A835DLP1"/>
<dbReference type="OMA" id="DSHCAYS"/>
<evidence type="ECO:0000256" key="1">
    <source>
        <dbReference type="SAM" id="SignalP"/>
    </source>
</evidence>
<feature type="chain" id="PRO_5032966274" evidence="1">
    <location>
        <begin position="32"/>
        <end position="147"/>
    </location>
</feature>